<organism evidence="2 3">
    <name type="scientific">Lichtheimia corymbifera JMRC:FSU:9682</name>
    <dbReference type="NCBI Taxonomy" id="1263082"/>
    <lineage>
        <taxon>Eukaryota</taxon>
        <taxon>Fungi</taxon>
        <taxon>Fungi incertae sedis</taxon>
        <taxon>Mucoromycota</taxon>
        <taxon>Mucoromycotina</taxon>
        <taxon>Mucoromycetes</taxon>
        <taxon>Mucorales</taxon>
        <taxon>Lichtheimiaceae</taxon>
        <taxon>Lichtheimia</taxon>
    </lineage>
</organism>
<reference evidence="2" key="1">
    <citation type="submission" date="2013-08" db="EMBL/GenBank/DDBJ databases">
        <title>Gene expansion shapes genome architecture in the human pathogen Lichtheimia corymbifera: an evolutionary genomics analysis in the ancient terrestrial Mucorales (Mucoromycotina).</title>
        <authorList>
            <person name="Schwartze V.U."/>
            <person name="Winter S."/>
            <person name="Shelest E."/>
            <person name="Marcet-Houben M."/>
            <person name="Horn F."/>
            <person name="Wehner S."/>
            <person name="Hoffmann K."/>
            <person name="Riege K."/>
            <person name="Sammeth M."/>
            <person name="Nowrousian M."/>
            <person name="Valiante V."/>
            <person name="Linde J."/>
            <person name="Jacobsen I.D."/>
            <person name="Marz M."/>
            <person name="Brakhage A.A."/>
            <person name="Gabaldon T."/>
            <person name="Bocker S."/>
            <person name="Voigt K."/>
        </authorList>
    </citation>
    <scope>NUCLEOTIDE SEQUENCE [LARGE SCALE GENOMIC DNA]</scope>
    <source>
        <strain evidence="2">FSU 9682</strain>
    </source>
</reference>
<accession>A0A068RM57</accession>
<dbReference type="VEuPathDB" id="FungiDB:LCOR_02516.1"/>
<dbReference type="EMBL" id="CBTN010000008">
    <property type="protein sequence ID" value="CDH50825.1"/>
    <property type="molecule type" value="Genomic_DNA"/>
</dbReference>
<dbReference type="OrthoDB" id="2255906at2759"/>
<dbReference type="AlphaFoldDB" id="A0A068RM57"/>
<dbReference type="Proteomes" id="UP000027586">
    <property type="component" value="Unassembled WGS sequence"/>
</dbReference>
<feature type="compositionally biased region" description="Basic and acidic residues" evidence="1">
    <location>
        <begin position="149"/>
        <end position="162"/>
    </location>
</feature>
<comment type="caution">
    <text evidence="2">The sequence shown here is derived from an EMBL/GenBank/DDBJ whole genome shotgun (WGS) entry which is preliminary data.</text>
</comment>
<keyword evidence="3" id="KW-1185">Reference proteome</keyword>
<proteinExistence type="predicted"/>
<evidence type="ECO:0000256" key="1">
    <source>
        <dbReference type="SAM" id="MobiDB-lite"/>
    </source>
</evidence>
<feature type="compositionally biased region" description="Low complexity" evidence="1">
    <location>
        <begin position="174"/>
        <end position="185"/>
    </location>
</feature>
<evidence type="ECO:0000313" key="3">
    <source>
        <dbReference type="Proteomes" id="UP000027586"/>
    </source>
</evidence>
<feature type="region of interest" description="Disordered" evidence="1">
    <location>
        <begin position="121"/>
        <end position="199"/>
    </location>
</feature>
<feature type="compositionally biased region" description="Basic residues" evidence="1">
    <location>
        <begin position="163"/>
        <end position="173"/>
    </location>
</feature>
<name>A0A068RM57_9FUNG</name>
<sequence length="199" mass="22365">MSAGVMRWIRNKKITKKNTIQVPADTLQEGKSYLLRVTSGAHIAIFEGIHEDLYSFLLLRYTGGSMRWVNTSYLVGDFDAFVAFDELSNPLIELWYQLGVSVGQRLPVQWFIMFEEANRKQREANPDDTTSDMIENAIQPKQDNNTIKSTERPRRIGKADSKRTRKKKLHASRHSAAAAAAATSAGLTERKNSSSPSSC</sequence>
<gene>
    <name evidence="2" type="ORF">LCOR_02516.1</name>
</gene>
<protein>
    <submittedName>
        <fullName evidence="2">Uncharacterized protein</fullName>
    </submittedName>
</protein>
<feature type="compositionally biased region" description="Polar residues" evidence="1">
    <location>
        <begin position="127"/>
        <end position="148"/>
    </location>
</feature>
<evidence type="ECO:0000313" key="2">
    <source>
        <dbReference type="EMBL" id="CDH50825.1"/>
    </source>
</evidence>